<reference evidence="1" key="1">
    <citation type="submission" date="2019-06" db="EMBL/GenBank/DDBJ databases">
        <authorList>
            <person name="Le Quere A."/>
            <person name="Colella S."/>
        </authorList>
    </citation>
    <scope>NUCLEOTIDE SEQUENCE</scope>
    <source>
        <strain evidence="1">EmedicaeMD41</strain>
    </source>
</reference>
<name>A0A508X1I7_9HYPH</name>
<dbReference type="EMBL" id="CABFNB010000117">
    <property type="protein sequence ID" value="VTZ63406.1"/>
    <property type="molecule type" value="Genomic_DNA"/>
</dbReference>
<organism evidence="1">
    <name type="scientific">Sinorhizobium medicae</name>
    <dbReference type="NCBI Taxonomy" id="110321"/>
    <lineage>
        <taxon>Bacteria</taxon>
        <taxon>Pseudomonadati</taxon>
        <taxon>Pseudomonadota</taxon>
        <taxon>Alphaproteobacteria</taxon>
        <taxon>Hyphomicrobiales</taxon>
        <taxon>Rhizobiaceae</taxon>
        <taxon>Sinorhizobium/Ensifer group</taxon>
        <taxon>Sinorhizobium</taxon>
    </lineage>
</organism>
<protein>
    <submittedName>
        <fullName evidence="1">Uncharacterized protein</fullName>
    </submittedName>
</protein>
<gene>
    <name evidence="1" type="ORF">EMEDMD4_50083</name>
</gene>
<accession>A0A508X1I7</accession>
<evidence type="ECO:0000313" key="1">
    <source>
        <dbReference type="EMBL" id="VTZ63406.1"/>
    </source>
</evidence>
<dbReference type="Proteomes" id="UP000507954">
    <property type="component" value="Unassembled WGS sequence"/>
</dbReference>
<proteinExistence type="predicted"/>
<dbReference type="AlphaFoldDB" id="A0A508X1I7"/>
<sequence>MPAQLRTVMWNSSAFRGKAELFHLVNSRRTSFSARLARFPSAARGVLTTVSVAIDAIAGLVSATDEGTGDTTYRCADGSASNIIRYCATDNAAGGRANCRSLFRLRAGGQGKDQACDDE</sequence>